<organism evidence="2 3">
    <name type="scientific">Veillonella dispar DORA_11</name>
    <dbReference type="NCBI Taxonomy" id="1403949"/>
    <lineage>
        <taxon>Bacteria</taxon>
        <taxon>Bacillati</taxon>
        <taxon>Bacillota</taxon>
        <taxon>Negativicutes</taxon>
        <taxon>Veillonellales</taxon>
        <taxon>Veillonellaceae</taxon>
        <taxon>Veillonella</taxon>
    </lineage>
</organism>
<keyword evidence="1" id="KW-1133">Transmembrane helix</keyword>
<evidence type="ECO:0000313" key="3">
    <source>
        <dbReference type="Proteomes" id="UP000018855"/>
    </source>
</evidence>
<feature type="transmembrane region" description="Helical" evidence="1">
    <location>
        <begin position="52"/>
        <end position="74"/>
    </location>
</feature>
<dbReference type="EMBL" id="AZMJ01000534">
    <property type="protein sequence ID" value="ETI98734.1"/>
    <property type="molecule type" value="Genomic_DNA"/>
</dbReference>
<gene>
    <name evidence="2" type="ORF">Q619_VDC00534G0004</name>
</gene>
<evidence type="ECO:0000256" key="1">
    <source>
        <dbReference type="SAM" id="Phobius"/>
    </source>
</evidence>
<protein>
    <submittedName>
        <fullName evidence="2">Uncharacterized protein</fullName>
    </submittedName>
</protein>
<comment type="caution">
    <text evidence="2">The sequence shown here is derived from an EMBL/GenBank/DDBJ whole genome shotgun (WGS) entry which is preliminary data.</text>
</comment>
<dbReference type="Proteomes" id="UP000018855">
    <property type="component" value="Unassembled WGS sequence"/>
</dbReference>
<dbReference type="AlphaFoldDB" id="W1V197"/>
<reference evidence="2 3" key="1">
    <citation type="submission" date="2013-12" db="EMBL/GenBank/DDBJ databases">
        <title>A Varibaculum cambriense genome reconstructed from a premature infant gut community with otherwise low bacterial novelty that shifts toward anaerobic metabolism during the third week of life.</title>
        <authorList>
            <person name="Brown C.T."/>
            <person name="Sharon I."/>
            <person name="Thomas B.C."/>
            <person name="Castelle C.J."/>
            <person name="Morowitz M.J."/>
            <person name="Banfield J.F."/>
        </authorList>
    </citation>
    <scope>NUCLEOTIDE SEQUENCE [LARGE SCALE GENOMIC DNA]</scope>
    <source>
        <strain evidence="3">DORA_11</strain>
    </source>
</reference>
<sequence>MTCIYHKIHEIYEGVVTIFTHKRGAVTKQPLNTKKAVRRKSKAPSYILYKIYLYYAQLLVFYTCEVTIILILLLSS</sequence>
<proteinExistence type="predicted"/>
<keyword evidence="1" id="KW-0472">Membrane</keyword>
<accession>W1V197</accession>
<evidence type="ECO:0000313" key="2">
    <source>
        <dbReference type="EMBL" id="ETI98734.1"/>
    </source>
</evidence>
<name>W1V197_9FIRM</name>
<keyword evidence="1" id="KW-0812">Transmembrane</keyword>